<dbReference type="Proteomes" id="UP001500185">
    <property type="component" value="Unassembled WGS sequence"/>
</dbReference>
<dbReference type="GO" id="GO:0016874">
    <property type="term" value="F:ligase activity"/>
    <property type="evidence" value="ECO:0007669"/>
    <property type="project" value="UniProtKB-KW"/>
</dbReference>
<protein>
    <submittedName>
        <fullName evidence="1">Phenylacetate--CoA ligase family protein</fullName>
    </submittedName>
</protein>
<dbReference type="InterPro" id="IPR053158">
    <property type="entry name" value="CapK_Type1_Caps_Biosynth"/>
</dbReference>
<dbReference type="InterPro" id="IPR042099">
    <property type="entry name" value="ANL_N_sf"/>
</dbReference>
<dbReference type="SUPFAM" id="SSF56801">
    <property type="entry name" value="Acetyl-CoA synthetase-like"/>
    <property type="match status" value="1"/>
</dbReference>
<dbReference type="PANTHER" id="PTHR36932:SF1">
    <property type="entry name" value="CAPSULAR POLYSACCHARIDE BIOSYNTHESIS PROTEIN"/>
    <property type="match status" value="1"/>
</dbReference>
<reference evidence="1 2" key="1">
    <citation type="journal article" date="2019" name="Int. J. Syst. Evol. Microbiol.">
        <title>The Global Catalogue of Microorganisms (GCM) 10K type strain sequencing project: providing services to taxonomists for standard genome sequencing and annotation.</title>
        <authorList>
            <consortium name="The Broad Institute Genomics Platform"/>
            <consortium name="The Broad Institute Genome Sequencing Center for Infectious Disease"/>
            <person name="Wu L."/>
            <person name="Ma J."/>
        </authorList>
    </citation>
    <scope>NUCLEOTIDE SEQUENCE [LARGE SCALE GENOMIC DNA]</scope>
    <source>
        <strain evidence="1 2">JCM 16231</strain>
    </source>
</reference>
<dbReference type="RefSeq" id="WP_224453153.1">
    <property type="nucleotide sequence ID" value="NZ_BAAAGG010000005.1"/>
</dbReference>
<accession>A0ABN1K3L5</accession>
<gene>
    <name evidence="1" type="ORF">GCM10009433_05940</name>
</gene>
<evidence type="ECO:0000313" key="2">
    <source>
        <dbReference type="Proteomes" id="UP001500185"/>
    </source>
</evidence>
<dbReference type="PANTHER" id="PTHR36932">
    <property type="entry name" value="CAPSULAR POLYSACCHARIDE BIOSYNTHESIS PROTEIN"/>
    <property type="match status" value="1"/>
</dbReference>
<sequence>MFVNCFANESIENSVNRFKKILRLKGFPIDQAQKELDVILNRSEGDFQNFNEKRRQSILDFHLKNNSNYSQFTSKTHYNTWDEIPVMTKADLQKPLKDRLSKRYKTSKVFVNKTSGSSGHPFIFAKDKYAHALTWAHIIWLYQQHGIDMNSYFEARFYGIPKDAVGYRKERLKDFLANRHRFDIFDLSQSNLHKFLELFKEKSFDYINGYTSSIVLFAKFLKEQNVILKVVCPTLKICITTSEMLFEDDRQLLENQLGLKIVNEYGASELDVIAFENEKGEWQLNNKTLYVEVVDDHGFALPHGQEGDIVITSLYNKAHPFIRYQIGDRGIIDENSTVQKPILKSLTGRTNDFAILPSGKKVPALSFYYVTKSVIEDSGLVKEIKIIQKELSKFTIQYKAESELDQIQKQKITTAVETYLEKGLEITFERKNELDRSESGKLKQFTSQLDG</sequence>
<organism evidence="1 2">
    <name type="scientific">Psychroflexus lacisalsi</name>
    <dbReference type="NCBI Taxonomy" id="503928"/>
    <lineage>
        <taxon>Bacteria</taxon>
        <taxon>Pseudomonadati</taxon>
        <taxon>Bacteroidota</taxon>
        <taxon>Flavobacteriia</taxon>
        <taxon>Flavobacteriales</taxon>
        <taxon>Flavobacteriaceae</taxon>
        <taxon>Psychroflexus</taxon>
    </lineage>
</organism>
<dbReference type="EMBL" id="BAAAGG010000005">
    <property type="protein sequence ID" value="GAA0753571.1"/>
    <property type="molecule type" value="Genomic_DNA"/>
</dbReference>
<comment type="caution">
    <text evidence="1">The sequence shown here is derived from an EMBL/GenBank/DDBJ whole genome shotgun (WGS) entry which is preliminary data.</text>
</comment>
<evidence type="ECO:0000313" key="1">
    <source>
        <dbReference type="EMBL" id="GAA0753571.1"/>
    </source>
</evidence>
<keyword evidence="1" id="KW-0436">Ligase</keyword>
<proteinExistence type="predicted"/>
<name>A0ABN1K3L5_9FLAO</name>
<keyword evidence="2" id="KW-1185">Reference proteome</keyword>
<dbReference type="Gene3D" id="3.40.50.12780">
    <property type="entry name" value="N-terminal domain of ligase-like"/>
    <property type="match status" value="1"/>
</dbReference>